<gene>
    <name evidence="1" type="ORF">C7B46_11045</name>
</gene>
<dbReference type="Proteomes" id="UP000242972">
    <property type="component" value="Unassembled WGS sequence"/>
</dbReference>
<proteinExistence type="predicted"/>
<comment type="caution">
    <text evidence="1">The sequence shown here is derived from an EMBL/GenBank/DDBJ whole genome shotgun (WGS) entry which is preliminary data.</text>
</comment>
<dbReference type="EMBL" id="PXYW01000025">
    <property type="protein sequence ID" value="PSR33187.1"/>
    <property type="molecule type" value="Genomic_DNA"/>
</dbReference>
<sequence>MAVSLNRLLPIRAIGPGICLIGRDRFSLIMEATPVNFSLRSLGDQDRLIHGYTAFLNGLHFPVELLVRSDVLRLDDYLGDLKSREEEIEPALRPSLGDYIDFIQEAVSVHHLLRRRFFVILPWQGSDSRSRPLRRGEVLWQEAEQELFRRRDIIIQGLRPLGIRLRMFSTEETFRFFYASLGGGQPLPPGVNWAWD</sequence>
<accession>A0A2T2XFD2</accession>
<evidence type="ECO:0000313" key="1">
    <source>
        <dbReference type="EMBL" id="PSR33187.1"/>
    </source>
</evidence>
<organism evidence="1 2">
    <name type="scientific">Sulfobacillus benefaciens</name>
    <dbReference type="NCBI Taxonomy" id="453960"/>
    <lineage>
        <taxon>Bacteria</taxon>
        <taxon>Bacillati</taxon>
        <taxon>Bacillota</taxon>
        <taxon>Clostridia</taxon>
        <taxon>Eubacteriales</taxon>
        <taxon>Clostridiales Family XVII. Incertae Sedis</taxon>
        <taxon>Sulfobacillus</taxon>
    </lineage>
</organism>
<protein>
    <submittedName>
        <fullName evidence="1">Type VI secretion protein</fullName>
    </submittedName>
</protein>
<name>A0A2T2XFD2_9FIRM</name>
<dbReference type="AlphaFoldDB" id="A0A2T2XFD2"/>
<evidence type="ECO:0000313" key="2">
    <source>
        <dbReference type="Proteomes" id="UP000242972"/>
    </source>
</evidence>
<reference evidence="1 2" key="1">
    <citation type="journal article" date="2014" name="BMC Genomics">
        <title>Comparison of environmental and isolate Sulfobacillus genomes reveals diverse carbon, sulfur, nitrogen, and hydrogen metabolisms.</title>
        <authorList>
            <person name="Justice N.B."/>
            <person name="Norman A."/>
            <person name="Brown C.T."/>
            <person name="Singh A."/>
            <person name="Thomas B.C."/>
            <person name="Banfield J.F."/>
        </authorList>
    </citation>
    <scope>NUCLEOTIDE SEQUENCE [LARGE SCALE GENOMIC DNA]</scope>
    <source>
        <strain evidence="1">AMDSBA4</strain>
    </source>
</reference>